<dbReference type="eggNOG" id="COG4315">
    <property type="taxonomic scope" value="Bacteria"/>
</dbReference>
<dbReference type="InterPro" id="IPR005297">
    <property type="entry name" value="Lipoprotein_repeat"/>
</dbReference>
<dbReference type="GO" id="GO:0043448">
    <property type="term" value="P:alkane catabolic process"/>
    <property type="evidence" value="ECO:0007669"/>
    <property type="project" value="TreeGrafter"/>
</dbReference>
<dbReference type="NCBIfam" id="NF040526">
    <property type="entry name" value="SCO0930_lipo"/>
    <property type="match status" value="1"/>
</dbReference>
<evidence type="ECO:0000313" key="4">
    <source>
        <dbReference type="Proteomes" id="UP000095329"/>
    </source>
</evidence>
<dbReference type="STRING" id="1306406.J116_001810"/>
<dbReference type="EMBL" id="ASHX02000001">
    <property type="protein sequence ID" value="OEJ97781.1"/>
    <property type="molecule type" value="Genomic_DNA"/>
</dbReference>
<evidence type="ECO:0000313" key="3">
    <source>
        <dbReference type="EMBL" id="OEJ97781.1"/>
    </source>
</evidence>
<sequence>MRNRRNTALAATAVAALLTLTACGQDQGDRIGGQSVGAAAPAGAPGQGGYGNGGGYGGGYGSDAGASSGGTAPTSAAGQLGVWKGSEFGDVLMDAEGRTLYRFDKDTPNPPESACEGDCAKTWPVVTADGAKAPAGVDPALLGVLTRPDGTKQLTVDGWPMYRYAKDTRTGEAKGQGVGGTWFAAAPDGRKAQPGKSADAPVPAGSGSGAAEGGDEAGEETGGGAEAAPADRAGLSVRKDPELGEIVVDAQGRTVYRFTKDSAWPMRTACTGDCLKKWPIVAPVAKNDTEGITTKGYVTFERPDGKEQQTIDCWPLYTFAGDKKPGDTNGQGVGGTWYAVSPDGKLVGAPK</sequence>
<feature type="chain" id="PRO_5008914989" description="Lipoprotein" evidence="2">
    <location>
        <begin position="25"/>
        <end position="351"/>
    </location>
</feature>
<accession>A0A1D3DZM8</accession>
<dbReference type="AlphaFoldDB" id="A0A1D3DZM8"/>
<name>A0A1D3DZM8_9ACTN</name>
<keyword evidence="2" id="KW-0732">Signal</keyword>
<keyword evidence="4" id="KW-1185">Reference proteome</keyword>
<gene>
    <name evidence="3" type="ORF">J116_001810</name>
</gene>
<proteinExistence type="predicted"/>
<dbReference type="RefSeq" id="WP_028964770.1">
    <property type="nucleotide sequence ID" value="NZ_ASHX02000001.1"/>
</dbReference>
<feature type="signal peptide" evidence="2">
    <location>
        <begin position="1"/>
        <end position="24"/>
    </location>
</feature>
<comment type="caution">
    <text evidence="3">The sequence shown here is derived from an EMBL/GenBank/DDBJ whole genome shotgun (WGS) entry which is preliminary data.</text>
</comment>
<reference evidence="3 4" key="1">
    <citation type="journal article" date="2013" name="Genome Announc.">
        <title>Genome Sequence of Streptomyces violaceusniger Strain SPC6, a Halotolerant Streptomycete That Exhibits Rapid Growth and Development.</title>
        <authorList>
            <person name="Chen X."/>
            <person name="Zhang B."/>
            <person name="Zhang W."/>
            <person name="Wu X."/>
            <person name="Zhang M."/>
            <person name="Chen T."/>
            <person name="Liu G."/>
            <person name="Dyson P."/>
        </authorList>
    </citation>
    <scope>NUCLEOTIDE SEQUENCE [LARGE SCALE GENOMIC DNA]</scope>
    <source>
        <strain evidence="3 4">SPC6</strain>
    </source>
</reference>
<evidence type="ECO:0008006" key="5">
    <source>
        <dbReference type="Google" id="ProtNLM"/>
    </source>
</evidence>
<dbReference type="Proteomes" id="UP000095329">
    <property type="component" value="Unassembled WGS sequence"/>
</dbReference>
<evidence type="ECO:0000256" key="1">
    <source>
        <dbReference type="SAM" id="MobiDB-lite"/>
    </source>
</evidence>
<dbReference type="PANTHER" id="PTHR39335:SF1">
    <property type="entry name" value="BLL4220 PROTEIN"/>
    <property type="match status" value="1"/>
</dbReference>
<dbReference type="PROSITE" id="PS51257">
    <property type="entry name" value="PROKAR_LIPOPROTEIN"/>
    <property type="match status" value="1"/>
</dbReference>
<evidence type="ECO:0000256" key="2">
    <source>
        <dbReference type="SAM" id="SignalP"/>
    </source>
</evidence>
<feature type="region of interest" description="Disordered" evidence="1">
    <location>
        <begin position="184"/>
        <end position="236"/>
    </location>
</feature>
<dbReference type="Pfam" id="PF03640">
    <property type="entry name" value="Lipoprotein_15"/>
    <property type="match status" value="4"/>
</dbReference>
<dbReference type="OrthoDB" id="597632at2"/>
<dbReference type="PANTHER" id="PTHR39335">
    <property type="entry name" value="BLL4220 PROTEIN"/>
    <property type="match status" value="1"/>
</dbReference>
<organism evidence="3 4">
    <name type="scientific">Streptomyces thermolilacinus SPC6</name>
    <dbReference type="NCBI Taxonomy" id="1306406"/>
    <lineage>
        <taxon>Bacteria</taxon>
        <taxon>Bacillati</taxon>
        <taxon>Actinomycetota</taxon>
        <taxon>Actinomycetes</taxon>
        <taxon>Kitasatosporales</taxon>
        <taxon>Streptomycetaceae</taxon>
        <taxon>Streptomyces</taxon>
    </lineage>
</organism>
<protein>
    <recommendedName>
        <fullName evidence="5">Lipoprotein</fullName>
    </recommendedName>
</protein>
<dbReference type="InterPro" id="IPR047910">
    <property type="entry name" value="SCO0930-like"/>
</dbReference>